<evidence type="ECO:0000256" key="6">
    <source>
        <dbReference type="ARBA" id="ARBA00023040"/>
    </source>
</evidence>
<evidence type="ECO:0000256" key="5">
    <source>
        <dbReference type="ARBA" id="ARBA00022989"/>
    </source>
</evidence>
<keyword evidence="6 12" id="KW-0297">G-protein coupled receptor</keyword>
<accession>A0A1B6KES3</accession>
<evidence type="ECO:0000256" key="11">
    <source>
        <dbReference type="ARBA" id="ARBA00023224"/>
    </source>
</evidence>
<evidence type="ECO:0000256" key="7">
    <source>
        <dbReference type="ARBA" id="ARBA00023136"/>
    </source>
</evidence>
<evidence type="ECO:0000256" key="13">
    <source>
        <dbReference type="SAM" id="Phobius"/>
    </source>
</evidence>
<dbReference type="PROSITE" id="PS00237">
    <property type="entry name" value="G_PROTEIN_RECEP_F1_1"/>
    <property type="match status" value="1"/>
</dbReference>
<dbReference type="InterPro" id="IPR000276">
    <property type="entry name" value="GPCR_Rhodpsn"/>
</dbReference>
<comment type="similarity">
    <text evidence="2 12">Belongs to the G-protein coupled receptor 1 family.</text>
</comment>
<dbReference type="SMART" id="SM01381">
    <property type="entry name" value="7TM_GPCR_Srsx"/>
    <property type="match status" value="1"/>
</dbReference>
<evidence type="ECO:0000256" key="10">
    <source>
        <dbReference type="ARBA" id="ARBA00023180"/>
    </source>
</evidence>
<dbReference type="PRINTS" id="PR01565">
    <property type="entry name" value="NEUROMEDINUR"/>
</dbReference>
<proteinExistence type="inferred from homology"/>
<sequence>RGPIAQGHQDLIMSAATPALFLLNDTSSHQSSSGGEQAVDHTVLQWGPKRDTLWVVVPVTVYYVIIFVSGVVGNVCTCVVVARNKHMHTATNYYLFSLAVSDLLLLVAGMPAEMYHIWSNYPYVFGETFCVLTGFASETSTNATVLTITAFTVERYVAICHPFLSHTVSKLSRAVKFIMVIWVLSLSLAVPQAIQMGIWYPLDDHGNIETEDYSACTVKYSIVPYSFFVSTVVFFLTPMTLITVLYVLIGVRLHRSSQITEAQGGSQRRRSLLRDKQNPLVVRGSQRNGPHSKSTKRVVKMLVAVVVAFFVCWAPFQVQRLYSVFGFSGDDTTPTEILVYKVMTYASGIFYYLSTTINPILYNIMSLKFRQAFKSTLTKCLGRDRLRHSRELASCGGGSLGAGRSPFAAISRCSSRNNNSVSSGNSYVEPGTDLSKRPLVVSFRRRSARTSVSSLETTDRRRCCEPPPS</sequence>
<keyword evidence="7 13" id="KW-0472">Membrane</keyword>
<evidence type="ECO:0000256" key="12">
    <source>
        <dbReference type="RuleBase" id="RU000688"/>
    </source>
</evidence>
<dbReference type="Pfam" id="PF00001">
    <property type="entry name" value="7tm_1"/>
    <property type="match status" value="1"/>
</dbReference>
<evidence type="ECO:0000256" key="8">
    <source>
        <dbReference type="ARBA" id="ARBA00023157"/>
    </source>
</evidence>
<gene>
    <name evidence="15" type="ORF">g.10995</name>
</gene>
<feature type="transmembrane region" description="Helical" evidence="13">
    <location>
        <begin position="177"/>
        <end position="202"/>
    </location>
</feature>
<dbReference type="PROSITE" id="PS50262">
    <property type="entry name" value="G_PROTEIN_RECEP_F1_2"/>
    <property type="match status" value="1"/>
</dbReference>
<evidence type="ECO:0000313" key="15">
    <source>
        <dbReference type="EMBL" id="JAT09947.1"/>
    </source>
</evidence>
<dbReference type="GO" id="GO:0005886">
    <property type="term" value="C:plasma membrane"/>
    <property type="evidence" value="ECO:0007669"/>
    <property type="project" value="UniProtKB-SubCell"/>
</dbReference>
<dbReference type="AlphaFoldDB" id="A0A1B6KES3"/>
<dbReference type="GO" id="GO:0001607">
    <property type="term" value="F:neuromedin U receptor activity"/>
    <property type="evidence" value="ECO:0007669"/>
    <property type="project" value="InterPro"/>
</dbReference>
<dbReference type="InterPro" id="IPR005390">
    <property type="entry name" value="NeuromedU_rcpt"/>
</dbReference>
<keyword evidence="4 12" id="KW-0812">Transmembrane</keyword>
<dbReference type="Gene3D" id="1.20.1070.10">
    <property type="entry name" value="Rhodopsin 7-helix transmembrane proteins"/>
    <property type="match status" value="1"/>
</dbReference>
<comment type="subcellular location">
    <subcellularLocation>
        <location evidence="1">Cell membrane</location>
        <topology evidence="1">Multi-pass membrane protein</topology>
    </subcellularLocation>
</comment>
<evidence type="ECO:0000256" key="1">
    <source>
        <dbReference type="ARBA" id="ARBA00004651"/>
    </source>
</evidence>
<evidence type="ECO:0000256" key="9">
    <source>
        <dbReference type="ARBA" id="ARBA00023170"/>
    </source>
</evidence>
<dbReference type="InterPro" id="IPR017452">
    <property type="entry name" value="GPCR_Rhodpsn_7TM"/>
</dbReference>
<feature type="transmembrane region" description="Helical" evidence="13">
    <location>
        <begin position="338"/>
        <end position="361"/>
    </location>
</feature>
<feature type="transmembrane region" description="Helical" evidence="13">
    <location>
        <begin position="222"/>
        <end position="249"/>
    </location>
</feature>
<dbReference type="PANTHER" id="PTHR24243">
    <property type="entry name" value="G-PROTEIN COUPLED RECEPTOR"/>
    <property type="match status" value="1"/>
</dbReference>
<feature type="transmembrane region" description="Helical" evidence="13">
    <location>
        <begin position="298"/>
        <end position="318"/>
    </location>
</feature>
<dbReference type="PANTHER" id="PTHR24243:SF208">
    <property type="entry name" value="PYROKININ-1 RECEPTOR"/>
    <property type="match status" value="1"/>
</dbReference>
<keyword evidence="10" id="KW-0325">Glycoprotein</keyword>
<feature type="transmembrane region" description="Helical" evidence="13">
    <location>
        <begin position="143"/>
        <end position="165"/>
    </location>
</feature>
<feature type="domain" description="G-protein coupled receptors family 1 profile" evidence="14">
    <location>
        <begin position="73"/>
        <end position="362"/>
    </location>
</feature>
<dbReference type="SUPFAM" id="SSF81321">
    <property type="entry name" value="Family A G protein-coupled receptor-like"/>
    <property type="match status" value="1"/>
</dbReference>
<evidence type="ECO:0000256" key="2">
    <source>
        <dbReference type="ARBA" id="ARBA00010663"/>
    </source>
</evidence>
<evidence type="ECO:0000259" key="14">
    <source>
        <dbReference type="PROSITE" id="PS50262"/>
    </source>
</evidence>
<feature type="non-terminal residue" evidence="15">
    <location>
        <position position="469"/>
    </location>
</feature>
<name>A0A1B6KES3_9HEMI</name>
<evidence type="ECO:0000256" key="4">
    <source>
        <dbReference type="ARBA" id="ARBA00022692"/>
    </source>
</evidence>
<evidence type="ECO:0000256" key="3">
    <source>
        <dbReference type="ARBA" id="ARBA00022475"/>
    </source>
</evidence>
<reference evidence="15" key="1">
    <citation type="submission" date="2015-11" db="EMBL/GenBank/DDBJ databases">
        <title>De novo transcriptome assembly of four potential Pierce s Disease insect vectors from Arizona vineyards.</title>
        <authorList>
            <person name="Tassone E.E."/>
        </authorList>
    </citation>
    <scope>NUCLEOTIDE SEQUENCE</scope>
</reference>
<protein>
    <recommendedName>
        <fullName evidence="14">G-protein coupled receptors family 1 profile domain-containing protein</fullName>
    </recommendedName>
</protein>
<keyword evidence="5 13" id="KW-1133">Transmembrane helix</keyword>
<keyword evidence="9 12" id="KW-0675">Receptor</keyword>
<keyword evidence="8" id="KW-1015">Disulfide bond</keyword>
<feature type="non-terminal residue" evidence="15">
    <location>
        <position position="1"/>
    </location>
</feature>
<keyword evidence="11 12" id="KW-0807">Transducer</keyword>
<dbReference type="PRINTS" id="PR00237">
    <property type="entry name" value="GPCRRHODOPSN"/>
</dbReference>
<feature type="transmembrane region" description="Helical" evidence="13">
    <location>
        <begin position="93"/>
        <end position="112"/>
    </location>
</feature>
<dbReference type="EMBL" id="GEBQ01030030">
    <property type="protein sequence ID" value="JAT09947.1"/>
    <property type="molecule type" value="Transcribed_RNA"/>
</dbReference>
<keyword evidence="3" id="KW-1003">Cell membrane</keyword>
<feature type="transmembrane region" description="Helical" evidence="13">
    <location>
        <begin position="61"/>
        <end position="81"/>
    </location>
</feature>
<organism evidence="15">
    <name type="scientific">Graphocephala atropunctata</name>
    <dbReference type="NCBI Taxonomy" id="36148"/>
    <lineage>
        <taxon>Eukaryota</taxon>
        <taxon>Metazoa</taxon>
        <taxon>Ecdysozoa</taxon>
        <taxon>Arthropoda</taxon>
        <taxon>Hexapoda</taxon>
        <taxon>Insecta</taxon>
        <taxon>Pterygota</taxon>
        <taxon>Neoptera</taxon>
        <taxon>Paraneoptera</taxon>
        <taxon>Hemiptera</taxon>
        <taxon>Auchenorrhyncha</taxon>
        <taxon>Membracoidea</taxon>
        <taxon>Cicadellidae</taxon>
        <taxon>Cicadellinae</taxon>
        <taxon>Cicadellini</taxon>
        <taxon>Graphocephala</taxon>
    </lineage>
</organism>